<keyword evidence="4" id="KW-0121">Carboxypeptidase</keyword>
<proteinExistence type="predicted"/>
<feature type="region of interest" description="Disordered" evidence="1">
    <location>
        <begin position="57"/>
        <end position="78"/>
    </location>
</feature>
<dbReference type="EMBL" id="VIVK01000001">
    <property type="protein sequence ID" value="TWD82727.1"/>
    <property type="molecule type" value="Genomic_DNA"/>
</dbReference>
<accession>A0A561BV50</accession>
<protein>
    <submittedName>
        <fullName evidence="4">D-alanyl-D-alanine carboxypeptidase</fullName>
    </submittedName>
</protein>
<keyword evidence="4" id="KW-0645">Protease</keyword>
<keyword evidence="2" id="KW-0732">Signal</keyword>
<gene>
    <name evidence="4" type="ORF">FB561_3867</name>
</gene>
<name>A0A561BV50_9ACTN</name>
<dbReference type="InterPro" id="IPR012338">
    <property type="entry name" value="Beta-lactam/transpept-like"/>
</dbReference>
<dbReference type="Pfam" id="PF00144">
    <property type="entry name" value="Beta-lactamase"/>
    <property type="match status" value="1"/>
</dbReference>
<feature type="domain" description="Beta-lactamase-related" evidence="3">
    <location>
        <begin position="40"/>
        <end position="356"/>
    </location>
</feature>
<dbReference type="SUPFAM" id="SSF56601">
    <property type="entry name" value="beta-lactamase/transpeptidase-like"/>
    <property type="match status" value="1"/>
</dbReference>
<feature type="chain" id="PRO_5021753486" evidence="2">
    <location>
        <begin position="25"/>
        <end position="379"/>
    </location>
</feature>
<dbReference type="OrthoDB" id="9809635at2"/>
<dbReference type="InterPro" id="IPR001466">
    <property type="entry name" value="Beta-lactam-related"/>
</dbReference>
<dbReference type="Proteomes" id="UP000318380">
    <property type="component" value="Unassembled WGS sequence"/>
</dbReference>
<evidence type="ECO:0000259" key="3">
    <source>
        <dbReference type="Pfam" id="PF00144"/>
    </source>
</evidence>
<evidence type="ECO:0000256" key="1">
    <source>
        <dbReference type="SAM" id="MobiDB-lite"/>
    </source>
</evidence>
<evidence type="ECO:0000313" key="4">
    <source>
        <dbReference type="EMBL" id="TWD82727.1"/>
    </source>
</evidence>
<sequence>MRRRTRLLVLLAALTLIPVAPAVASRGSTLQHDADRIRDVGVTGVLARVTDGAGRSRSAVSGEAELGTGRAPRSDGHFRIGSTNKTLVATVVLQLVAERRMGLDDTVEKWLPGFVRGHGNDGRLITVRQLLQHTAGIYDGNFPGMADAAEYHEKRYDVRTEEDVVRAGLSHAPEFAPGTGWSYSNTGYNLVGMVIKAVTGRTWYAEVDRRVVRPLGLRHTYFPGTDPGIALPHANGYTRFAAGEPYTDTTELIDADASGGYISTLADLDRFQRALFGGRLLQAAQLREMTRTVPVDDSTNELWPGARYGLGLFARDLSCGGTVWIPGGDQIGYKTRLGVLTGGRRSAVVSMSTQLFDSVEVAFAQDRAATRLIDRWLCR</sequence>
<dbReference type="AlphaFoldDB" id="A0A561BV50"/>
<dbReference type="GO" id="GO:0004180">
    <property type="term" value="F:carboxypeptidase activity"/>
    <property type="evidence" value="ECO:0007669"/>
    <property type="project" value="UniProtKB-KW"/>
</dbReference>
<feature type="signal peptide" evidence="2">
    <location>
        <begin position="1"/>
        <end position="24"/>
    </location>
</feature>
<dbReference type="PANTHER" id="PTHR46825">
    <property type="entry name" value="D-ALANYL-D-ALANINE-CARBOXYPEPTIDASE/ENDOPEPTIDASE AMPH"/>
    <property type="match status" value="1"/>
</dbReference>
<reference evidence="4 5" key="1">
    <citation type="submission" date="2019-06" db="EMBL/GenBank/DDBJ databases">
        <title>Sequencing the genomes of 1000 actinobacteria strains.</title>
        <authorList>
            <person name="Klenk H.-P."/>
        </authorList>
    </citation>
    <scope>NUCLEOTIDE SEQUENCE [LARGE SCALE GENOMIC DNA]</scope>
    <source>
        <strain evidence="4 5">DSM 24683</strain>
    </source>
</reference>
<evidence type="ECO:0000256" key="2">
    <source>
        <dbReference type="SAM" id="SignalP"/>
    </source>
</evidence>
<dbReference type="RefSeq" id="WP_145808528.1">
    <property type="nucleotide sequence ID" value="NZ_VIVK01000001.1"/>
</dbReference>
<dbReference type="InterPro" id="IPR050491">
    <property type="entry name" value="AmpC-like"/>
</dbReference>
<keyword evidence="4" id="KW-0378">Hydrolase</keyword>
<dbReference type="PANTHER" id="PTHR46825:SF7">
    <property type="entry name" value="D-ALANYL-D-ALANINE CARBOXYPEPTIDASE"/>
    <property type="match status" value="1"/>
</dbReference>
<keyword evidence="5" id="KW-1185">Reference proteome</keyword>
<dbReference type="Gene3D" id="3.40.710.10">
    <property type="entry name" value="DD-peptidase/beta-lactamase superfamily"/>
    <property type="match status" value="1"/>
</dbReference>
<organism evidence="4 5">
    <name type="scientific">Kribbella amoyensis</name>
    <dbReference type="NCBI Taxonomy" id="996641"/>
    <lineage>
        <taxon>Bacteria</taxon>
        <taxon>Bacillati</taxon>
        <taxon>Actinomycetota</taxon>
        <taxon>Actinomycetes</taxon>
        <taxon>Propionibacteriales</taxon>
        <taxon>Kribbellaceae</taxon>
        <taxon>Kribbella</taxon>
    </lineage>
</organism>
<evidence type="ECO:0000313" key="5">
    <source>
        <dbReference type="Proteomes" id="UP000318380"/>
    </source>
</evidence>
<comment type="caution">
    <text evidence="4">The sequence shown here is derived from an EMBL/GenBank/DDBJ whole genome shotgun (WGS) entry which is preliminary data.</text>
</comment>